<protein>
    <submittedName>
        <fullName evidence="2">Uncharacterized protein</fullName>
    </submittedName>
</protein>
<sequence>MVSRARAGHNQNPTAMQLRHNLQYTIAANIRSASKSTNCELDGTIDLTLLIALKLITLQQLLMSRITFLLIAWDYNLFGSAERRLHDRQKVSSSSESGECTQRSHRLGLGGKEKIGGKLVSLMRPEGKG</sequence>
<feature type="region of interest" description="Disordered" evidence="1">
    <location>
        <begin position="89"/>
        <end position="114"/>
    </location>
</feature>
<gene>
    <name evidence="2" type="ORF">TSAR_004502</name>
</gene>
<dbReference type="Proteomes" id="UP000215335">
    <property type="component" value="Unassembled WGS sequence"/>
</dbReference>
<keyword evidence="3" id="KW-1185">Reference proteome</keyword>
<dbReference type="EMBL" id="NNAY01001661">
    <property type="protein sequence ID" value="OXU23287.1"/>
    <property type="molecule type" value="Genomic_DNA"/>
</dbReference>
<name>A0A232EY92_9HYME</name>
<organism evidence="2 3">
    <name type="scientific">Trichomalopsis sarcophagae</name>
    <dbReference type="NCBI Taxonomy" id="543379"/>
    <lineage>
        <taxon>Eukaryota</taxon>
        <taxon>Metazoa</taxon>
        <taxon>Ecdysozoa</taxon>
        <taxon>Arthropoda</taxon>
        <taxon>Hexapoda</taxon>
        <taxon>Insecta</taxon>
        <taxon>Pterygota</taxon>
        <taxon>Neoptera</taxon>
        <taxon>Endopterygota</taxon>
        <taxon>Hymenoptera</taxon>
        <taxon>Apocrita</taxon>
        <taxon>Proctotrupomorpha</taxon>
        <taxon>Chalcidoidea</taxon>
        <taxon>Pteromalidae</taxon>
        <taxon>Pteromalinae</taxon>
        <taxon>Trichomalopsis</taxon>
    </lineage>
</organism>
<evidence type="ECO:0000256" key="1">
    <source>
        <dbReference type="SAM" id="MobiDB-lite"/>
    </source>
</evidence>
<feature type="compositionally biased region" description="Polar residues" evidence="1">
    <location>
        <begin position="91"/>
        <end position="101"/>
    </location>
</feature>
<evidence type="ECO:0000313" key="2">
    <source>
        <dbReference type="EMBL" id="OXU23287.1"/>
    </source>
</evidence>
<comment type="caution">
    <text evidence="2">The sequence shown here is derived from an EMBL/GenBank/DDBJ whole genome shotgun (WGS) entry which is preliminary data.</text>
</comment>
<evidence type="ECO:0000313" key="3">
    <source>
        <dbReference type="Proteomes" id="UP000215335"/>
    </source>
</evidence>
<reference evidence="2 3" key="1">
    <citation type="journal article" date="2017" name="Curr. Biol.">
        <title>The Evolution of Venom by Co-option of Single-Copy Genes.</title>
        <authorList>
            <person name="Martinson E.O."/>
            <person name="Mrinalini"/>
            <person name="Kelkar Y.D."/>
            <person name="Chang C.H."/>
            <person name="Werren J.H."/>
        </authorList>
    </citation>
    <scope>NUCLEOTIDE SEQUENCE [LARGE SCALE GENOMIC DNA]</scope>
    <source>
        <strain evidence="2 3">Alberta</strain>
        <tissue evidence="2">Whole body</tissue>
    </source>
</reference>
<proteinExistence type="predicted"/>
<accession>A0A232EY92</accession>
<dbReference type="AlphaFoldDB" id="A0A232EY92"/>